<reference evidence="3" key="2">
    <citation type="journal article" date="2013" name="Stand. Genomic Sci.">
        <title>Complete genome sequence of Desulfocapsa sulfexigens, a marine deltaproteobacterium specialized in disproportionating inorganic sulfur compounds.</title>
        <authorList>
            <person name="Finster K.W."/>
            <person name="Kjeldsen K.U."/>
            <person name="Kube M."/>
            <person name="Reinhardt R."/>
            <person name="Mussmann M."/>
            <person name="Amann R."/>
            <person name="Schreiber L."/>
        </authorList>
    </citation>
    <scope>NUCLEOTIDE SEQUENCE [LARGE SCALE GENOMIC DNA]</scope>
    <source>
        <strain evidence="3">DSM 10523 / SB164P1</strain>
    </source>
</reference>
<dbReference type="KEGG" id="dpi:BN4_12465"/>
<evidence type="ECO:0000313" key="2">
    <source>
        <dbReference type="EMBL" id="CCH49700.1"/>
    </source>
</evidence>
<dbReference type="OrthoDB" id="5460318at2"/>
<sequence>MNFKHTMLMEFFLRRTTILALFVITALLGALSAPAGQEAHGALYGILACIVLPLLAWFTYKRQLLATWCTVVLLLINGSGLLYDSILGVTGRMDISFLMIGIKGLAGIYLTWGALVIHRQRHIQD</sequence>
<evidence type="ECO:0000313" key="3">
    <source>
        <dbReference type="Proteomes" id="UP000011724"/>
    </source>
</evidence>
<dbReference type="AlphaFoldDB" id="M1WMJ2"/>
<name>M1WMJ2_PSEP2</name>
<dbReference type="EMBL" id="FO203427">
    <property type="protein sequence ID" value="CCH49700.1"/>
    <property type="molecule type" value="Genomic_DNA"/>
</dbReference>
<protein>
    <submittedName>
        <fullName evidence="2">Uncharacterized protein</fullName>
    </submittedName>
</protein>
<reference evidence="2 3" key="1">
    <citation type="journal article" date="2013" name="PLoS ONE">
        <title>The first genomic and proteomic characterization of a deep-sea sulfate reducer: insights into the piezophilic lifestyle of Desulfovibrio piezophilus.</title>
        <authorList>
            <person name="Pradel N."/>
            <person name="Ji B."/>
            <person name="Gimenez G."/>
            <person name="Talla E."/>
            <person name="Lenoble P."/>
            <person name="Garel M."/>
            <person name="Tamburini C."/>
            <person name="Fourquet P."/>
            <person name="Lebrun R."/>
            <person name="Bertin P."/>
            <person name="Denis Y."/>
            <person name="Pophillat M."/>
            <person name="Barbe V."/>
            <person name="Ollivier B."/>
            <person name="Dolla A."/>
        </authorList>
    </citation>
    <scope>NUCLEOTIDE SEQUENCE [LARGE SCALE GENOMIC DNA]</scope>
    <source>
        <strain evidence="3">DSM 10523 / SB164P1</strain>
    </source>
</reference>
<keyword evidence="1" id="KW-0472">Membrane</keyword>
<evidence type="ECO:0000256" key="1">
    <source>
        <dbReference type="SAM" id="Phobius"/>
    </source>
</evidence>
<feature type="transmembrane region" description="Helical" evidence="1">
    <location>
        <begin position="95"/>
        <end position="117"/>
    </location>
</feature>
<gene>
    <name evidence="2" type="ordered locus">BN4_12465</name>
</gene>
<accession>M1WMJ2</accession>
<keyword evidence="3" id="KW-1185">Reference proteome</keyword>
<keyword evidence="1" id="KW-0812">Transmembrane</keyword>
<dbReference type="Proteomes" id="UP000011724">
    <property type="component" value="Chromosome"/>
</dbReference>
<organism evidence="2 3">
    <name type="scientific">Pseudodesulfovibrio piezophilus (strain DSM 21447 / JCM 15486 / C1TLV30)</name>
    <name type="common">Desulfovibrio piezophilus</name>
    <dbReference type="NCBI Taxonomy" id="1322246"/>
    <lineage>
        <taxon>Bacteria</taxon>
        <taxon>Pseudomonadati</taxon>
        <taxon>Thermodesulfobacteriota</taxon>
        <taxon>Desulfovibrionia</taxon>
        <taxon>Desulfovibrionales</taxon>
        <taxon>Desulfovibrionaceae</taxon>
    </lineage>
</organism>
<proteinExistence type="predicted"/>
<dbReference type="HOGENOM" id="CLU_1989047_0_0_7"/>
<feature type="transmembrane region" description="Helical" evidence="1">
    <location>
        <begin position="65"/>
        <end position="83"/>
    </location>
</feature>
<dbReference type="BioCyc" id="DPIE1322246:BN4_RS12365-MONOMER"/>
<dbReference type="PATRIC" id="fig|879567.3.peg.2637"/>
<dbReference type="RefSeq" id="WP_015415743.1">
    <property type="nucleotide sequence ID" value="NC_020409.1"/>
</dbReference>
<feature type="transmembrane region" description="Helical" evidence="1">
    <location>
        <begin position="42"/>
        <end position="58"/>
    </location>
</feature>
<dbReference type="STRING" id="1322246.BN4_12465"/>
<keyword evidence="1" id="KW-1133">Transmembrane helix</keyword>